<reference evidence="1 2" key="1">
    <citation type="submission" date="2017-04" db="EMBL/GenBank/DDBJ databases">
        <title>The Characteristic of a Fine Plant Growth-Promoting Rhizobacteria Bacillus mycoides Gnyt1 and its Whole Genome Sequencing Analysis.</title>
        <authorList>
            <person name="Li J.H."/>
            <person name="Yao T."/>
        </authorList>
    </citation>
    <scope>NUCLEOTIDE SEQUENCE [LARGE SCALE GENOMIC DNA]</scope>
    <source>
        <strain evidence="1 2">Gnyt1</strain>
    </source>
</reference>
<accession>A0A1W6AAX7</accession>
<dbReference type="EMBL" id="CP020743">
    <property type="protein sequence ID" value="ARJ22972.1"/>
    <property type="molecule type" value="Genomic_DNA"/>
</dbReference>
<gene>
    <name evidence="1" type="ORF">B7492_18100</name>
</gene>
<protein>
    <recommendedName>
        <fullName evidence="3">Major virion structural protein</fullName>
    </recommendedName>
</protein>
<evidence type="ECO:0000313" key="1">
    <source>
        <dbReference type="EMBL" id="ARJ22972.1"/>
    </source>
</evidence>
<organism evidence="1 2">
    <name type="scientific">Bacillus mycoides</name>
    <dbReference type="NCBI Taxonomy" id="1405"/>
    <lineage>
        <taxon>Bacteria</taxon>
        <taxon>Bacillati</taxon>
        <taxon>Bacillota</taxon>
        <taxon>Bacilli</taxon>
        <taxon>Bacillales</taxon>
        <taxon>Bacillaceae</taxon>
        <taxon>Bacillus</taxon>
        <taxon>Bacillus cereus group</taxon>
    </lineage>
</organism>
<proteinExistence type="predicted"/>
<evidence type="ECO:0008006" key="3">
    <source>
        <dbReference type="Google" id="ProtNLM"/>
    </source>
</evidence>
<dbReference type="AlphaFoldDB" id="A0A1W6AAX7"/>
<name>A0A1W6AAX7_BACMY</name>
<evidence type="ECO:0000313" key="2">
    <source>
        <dbReference type="Proteomes" id="UP000192932"/>
    </source>
</evidence>
<dbReference type="Proteomes" id="UP000192932">
    <property type="component" value="Chromosome"/>
</dbReference>
<sequence length="443" mass="50355">MAFIEKLFQEGSFLDDLTNLVTNNGWTKVKKFQKAGYSLQLRSNYYDRESLIKFGLAEHTIIKNVEGTMYGLVQIASWDIPKKDVSYKFDTEEDKAEFIKDAKLRYSRNLDRSCFYIYMIEKEPVFKEGTASVVTFDSFPKGLIDVEVSKTDIYMKDGDPVIAYTDANTDVMMSPFVKITLRNPNLQGIDVKTNWWPDSLVRVTGQVDKDRVVLLIQADNTPAFENNVVPVTPLYMGKIESYAKDDQIGDALWAGTAFDTGAENSSHAFDFNDKKPYRNVNDSLPILKTYPKSPGNGIDNVIIKRSRLGARYQAHYIAWNVAPNEMPPDRKGVNGGQYPLAWQSHDNDEYKYQFNPSVYSGRVHTSRAYIVHPDEGVRGFLPHMVLLSPLGLLNGDKLKVRKNTCPDTFDIYRFYNVDAISPITKRPATPYRPAGLGIYEKSM</sequence>
<dbReference type="RefSeq" id="WP_085311995.1">
    <property type="nucleotide sequence ID" value="NZ_CP020743.1"/>
</dbReference>